<evidence type="ECO:0000313" key="1">
    <source>
        <dbReference type="EMBL" id="EXX61355.1"/>
    </source>
</evidence>
<dbReference type="HOGENOM" id="CLU_1587396_0_0_1"/>
<protein>
    <submittedName>
        <fullName evidence="1">Uncharacterized protein</fullName>
    </submittedName>
</protein>
<keyword evidence="2" id="KW-1185">Reference proteome</keyword>
<dbReference type="EMBL" id="JEMT01025681">
    <property type="protein sequence ID" value="EXX61355.1"/>
    <property type="molecule type" value="Genomic_DNA"/>
</dbReference>
<proteinExistence type="predicted"/>
<sequence length="149" mass="17121">MRVDLTEQTLSKDIIVAMRTIDKLKEISAKTRYLYRQMFHSKKPLEGLNDSHIQTLKEIRDWFCFLGMVEEIFVLYPNSTIEPRRISQDMLEGLFGMIRQLGGDSSTQTLKGYGHALNKFQVTAKITTEIKSLNYGKSNHAGMELNCLT</sequence>
<dbReference type="Proteomes" id="UP000022910">
    <property type="component" value="Unassembled WGS sequence"/>
</dbReference>
<reference evidence="1 2" key="1">
    <citation type="submission" date="2014-02" db="EMBL/GenBank/DDBJ databases">
        <title>Single nucleus genome sequencing reveals high similarity among nuclei of an endomycorrhizal fungus.</title>
        <authorList>
            <person name="Lin K."/>
            <person name="Geurts R."/>
            <person name="Zhang Z."/>
            <person name="Limpens E."/>
            <person name="Saunders D.G."/>
            <person name="Mu D."/>
            <person name="Pang E."/>
            <person name="Cao H."/>
            <person name="Cha H."/>
            <person name="Lin T."/>
            <person name="Zhou Q."/>
            <person name="Shang Y."/>
            <person name="Li Y."/>
            <person name="Ivanov S."/>
            <person name="Sharma T."/>
            <person name="Velzen R.V."/>
            <person name="Ruijter N.D."/>
            <person name="Aanen D.K."/>
            <person name="Win J."/>
            <person name="Kamoun S."/>
            <person name="Bisseling T."/>
            <person name="Huang S."/>
        </authorList>
    </citation>
    <scope>NUCLEOTIDE SEQUENCE [LARGE SCALE GENOMIC DNA]</scope>
    <source>
        <strain evidence="2">DAOM197198w</strain>
    </source>
</reference>
<comment type="caution">
    <text evidence="1">The sequence shown here is derived from an EMBL/GenBank/DDBJ whole genome shotgun (WGS) entry which is preliminary data.</text>
</comment>
<dbReference type="AlphaFoldDB" id="A0A015J3M3"/>
<gene>
    <name evidence="1" type="ORF">RirG_171980</name>
</gene>
<organism evidence="1 2">
    <name type="scientific">Rhizophagus irregularis (strain DAOM 197198w)</name>
    <name type="common">Glomus intraradices</name>
    <dbReference type="NCBI Taxonomy" id="1432141"/>
    <lineage>
        <taxon>Eukaryota</taxon>
        <taxon>Fungi</taxon>
        <taxon>Fungi incertae sedis</taxon>
        <taxon>Mucoromycota</taxon>
        <taxon>Glomeromycotina</taxon>
        <taxon>Glomeromycetes</taxon>
        <taxon>Glomerales</taxon>
        <taxon>Glomeraceae</taxon>
        <taxon>Rhizophagus</taxon>
    </lineage>
</organism>
<name>A0A015J3M3_RHIIW</name>
<evidence type="ECO:0000313" key="2">
    <source>
        <dbReference type="Proteomes" id="UP000022910"/>
    </source>
</evidence>
<accession>A0A015J3M3</accession>